<feature type="binding site" evidence="7">
    <location>
        <position position="93"/>
    </location>
    <ligand>
        <name>substrate</name>
    </ligand>
</feature>
<comment type="function">
    <text evidence="1 7">Catalyzes the reversible cyclization of carbamoyl aspartate to dihydroorotate.</text>
</comment>
<dbReference type="AlphaFoldDB" id="A0A140L169"/>
<evidence type="ECO:0000313" key="11">
    <source>
        <dbReference type="Proteomes" id="UP000070456"/>
    </source>
</evidence>
<keyword evidence="3 7" id="KW-0479">Metal-binding</keyword>
<keyword evidence="5 7" id="KW-0862">Zinc</keyword>
<dbReference type="GO" id="GO:0044205">
    <property type="term" value="P:'de novo' UMP biosynthetic process"/>
    <property type="evidence" value="ECO:0007669"/>
    <property type="project" value="UniProtKB-UniRule"/>
</dbReference>
<evidence type="ECO:0000259" key="8">
    <source>
        <dbReference type="Pfam" id="PF07969"/>
    </source>
</evidence>
<evidence type="ECO:0000256" key="4">
    <source>
        <dbReference type="ARBA" id="ARBA00022801"/>
    </source>
</evidence>
<feature type="binding site" evidence="7">
    <location>
        <position position="304"/>
    </location>
    <ligand>
        <name>Zn(2+)</name>
        <dbReference type="ChEBI" id="CHEBI:29105"/>
        <label>1</label>
    </ligand>
</feature>
<reference evidence="10 11" key="1">
    <citation type="submission" date="2015-12" db="EMBL/GenBank/DDBJ databases">
        <title>Draft genome sequence of the thermoanaerobe Thermotalea metallivorans, an isolate from the runoff channel of the Great Artesian Basin, Australia.</title>
        <authorList>
            <person name="Patel B.K."/>
        </authorList>
    </citation>
    <scope>NUCLEOTIDE SEQUENCE [LARGE SCALE GENOMIC DNA]</scope>
    <source>
        <strain evidence="10 11">B2-1</strain>
    </source>
</reference>
<dbReference type="CDD" id="cd01317">
    <property type="entry name" value="DHOase_IIa"/>
    <property type="match status" value="1"/>
</dbReference>
<feature type="binding site" evidence="7">
    <location>
        <begin position="322"/>
        <end position="323"/>
    </location>
    <ligand>
        <name>substrate</name>
    </ligand>
</feature>
<dbReference type="InterPro" id="IPR013108">
    <property type="entry name" value="Amidohydro_3"/>
</dbReference>
<dbReference type="GO" id="GO:0008270">
    <property type="term" value="F:zinc ion binding"/>
    <property type="evidence" value="ECO:0007669"/>
    <property type="project" value="UniProtKB-UniRule"/>
</dbReference>
<evidence type="ECO:0000256" key="3">
    <source>
        <dbReference type="ARBA" id="ARBA00022723"/>
    </source>
</evidence>
<feature type="binding site" evidence="7">
    <location>
        <begin position="61"/>
        <end position="63"/>
    </location>
    <ligand>
        <name>substrate</name>
    </ligand>
</feature>
<dbReference type="SUPFAM" id="SSF51556">
    <property type="entry name" value="Metallo-dependent hydrolases"/>
    <property type="match status" value="1"/>
</dbReference>
<dbReference type="UniPathway" id="UPA00070">
    <property type="reaction ID" value="UER00117"/>
</dbReference>
<dbReference type="InterPro" id="IPR032466">
    <property type="entry name" value="Metal_Hydrolase"/>
</dbReference>
<keyword evidence="6 7" id="KW-0665">Pyrimidine biosynthesis</keyword>
<evidence type="ECO:0000256" key="7">
    <source>
        <dbReference type="HAMAP-Rule" id="MF_00220"/>
    </source>
</evidence>
<dbReference type="HAMAP" id="MF_00220_B">
    <property type="entry name" value="PyrC_classI_B"/>
    <property type="match status" value="1"/>
</dbReference>
<evidence type="ECO:0000256" key="2">
    <source>
        <dbReference type="ARBA" id="ARBA00010286"/>
    </source>
</evidence>
<comment type="similarity">
    <text evidence="2 7">Belongs to the metallo-dependent hydrolases superfamily. DHOase family. Class I DHOase subfamily.</text>
</comment>
<feature type="binding site" evidence="7">
    <location>
        <position position="231"/>
    </location>
    <ligand>
        <name>Zn(2+)</name>
        <dbReference type="ChEBI" id="CHEBI:29105"/>
        <label>2</label>
    </ligand>
</feature>
<feature type="binding site" evidence="7">
    <location>
        <position position="178"/>
    </location>
    <ligand>
        <name>Zn(2+)</name>
        <dbReference type="ChEBI" id="CHEBI:29105"/>
        <label>2</label>
    </ligand>
</feature>
<feature type="binding site" evidence="7">
    <location>
        <position position="151"/>
    </location>
    <ligand>
        <name>Zn(2+)</name>
        <dbReference type="ChEBI" id="CHEBI:29105"/>
        <label>2</label>
    </ligand>
</feature>
<dbReference type="Pfam" id="PF07969">
    <property type="entry name" value="Amidohydro_3"/>
    <property type="match status" value="1"/>
</dbReference>
<evidence type="ECO:0000256" key="5">
    <source>
        <dbReference type="ARBA" id="ARBA00022833"/>
    </source>
</evidence>
<feature type="binding site" evidence="7">
    <location>
        <position position="277"/>
    </location>
    <ligand>
        <name>substrate</name>
    </ligand>
</feature>
<dbReference type="Pfam" id="PF12890">
    <property type="entry name" value="DHOase"/>
    <property type="match status" value="1"/>
</dbReference>
<evidence type="ECO:0000256" key="1">
    <source>
        <dbReference type="ARBA" id="ARBA00002368"/>
    </source>
</evidence>
<dbReference type="PATRIC" id="fig|520762.4.peg.2759"/>
<dbReference type="Gene3D" id="2.30.40.10">
    <property type="entry name" value="Urease, subunit C, domain 1"/>
    <property type="match status" value="1"/>
</dbReference>
<evidence type="ECO:0000256" key="6">
    <source>
        <dbReference type="ARBA" id="ARBA00022975"/>
    </source>
</evidence>
<protein>
    <recommendedName>
        <fullName evidence="7">Dihydroorotase</fullName>
        <shortName evidence="7">DHOase</shortName>
        <ecNumber evidence="7">3.5.2.3</ecNumber>
    </recommendedName>
</protein>
<dbReference type="STRING" id="520762.AN619_24860"/>
<keyword evidence="4 7" id="KW-0378">Hydrolase</keyword>
<feature type="binding site" evidence="7">
    <location>
        <position position="61"/>
    </location>
    <ligand>
        <name>Zn(2+)</name>
        <dbReference type="ChEBI" id="CHEBI:29105"/>
        <label>1</label>
    </ligand>
</feature>
<feature type="binding site" evidence="7">
    <location>
        <position position="151"/>
    </location>
    <ligand>
        <name>Zn(2+)</name>
        <dbReference type="ChEBI" id="CHEBI:29105"/>
        <label>1</label>
    </ligand>
</feature>
<feature type="active site" evidence="7">
    <location>
        <position position="304"/>
    </location>
</feature>
<dbReference type="InterPro" id="IPR002195">
    <property type="entry name" value="Dihydroorotase_CS"/>
</dbReference>
<dbReference type="InterPro" id="IPR024403">
    <property type="entry name" value="DHOase_cat"/>
</dbReference>
<dbReference type="InterPro" id="IPR050138">
    <property type="entry name" value="DHOase/Allantoinase_Hydrolase"/>
</dbReference>
<dbReference type="PROSITE" id="PS00482">
    <property type="entry name" value="DIHYDROOROTASE_1"/>
    <property type="match status" value="1"/>
</dbReference>
<comment type="cofactor">
    <cofactor evidence="7">
        <name>Zn(2+)</name>
        <dbReference type="ChEBI" id="CHEBI:29105"/>
    </cofactor>
    <text evidence="7">Binds 2 Zn(2+) ions per subunit.</text>
</comment>
<dbReference type="GO" id="GO:0005737">
    <property type="term" value="C:cytoplasm"/>
    <property type="evidence" value="ECO:0007669"/>
    <property type="project" value="TreeGrafter"/>
</dbReference>
<sequence length="432" mass="46955">MIVIKGGRVIDPPKGIDRVADILILDGKISMIAENIHAEQARIIDARNKIVAPGFIDMHVHLREPGFEYKETIRTGTMSAAVGGFTTVACMPNTQPAIHSKEIVAYIRDKAEAEAIVNVLIIGSITEDIAGKKLTDIGELVKSGIVAISDDGKTPMDMEIMERAFAEARRYGILLIDHCEDHQLTQGGSVNEGNASKRTGLKGIPSVAEWKIVKRDIALAKKYDACLHIAHVSTKESVELIRRAKGKGIKVTCEVAPHHFTLTDEIVTRENTYTKVNPPLRGQADVEAVIQGLRDGTIDMIATDHAPHDEGSKRVDYERAAFGISGLETAFAIAYTELVRKGRLTLHQLIDKMSCKPATILGLDKGTLVVGSVADLVILDLEEEGVIDACRFVSKGKNTPFHGRKVFGKVLYTLVGGKVVVEKGEIVCLSID</sequence>
<dbReference type="Proteomes" id="UP000070456">
    <property type="component" value="Unassembled WGS sequence"/>
</dbReference>
<dbReference type="SUPFAM" id="SSF51338">
    <property type="entry name" value="Composite domain of metallo-dependent hydrolases"/>
    <property type="match status" value="1"/>
</dbReference>
<feature type="domain" description="Amidohydrolase 3" evidence="8">
    <location>
        <begin position="340"/>
        <end position="421"/>
    </location>
</feature>
<dbReference type="RefSeq" id="WP_330382085.1">
    <property type="nucleotide sequence ID" value="NZ_LOEE01000059.1"/>
</dbReference>
<dbReference type="PANTHER" id="PTHR43668">
    <property type="entry name" value="ALLANTOINASE"/>
    <property type="match status" value="1"/>
</dbReference>
<proteinExistence type="inferred from homology"/>
<dbReference type="PROSITE" id="PS00483">
    <property type="entry name" value="DIHYDROOROTASE_2"/>
    <property type="match status" value="1"/>
</dbReference>
<dbReference type="PANTHER" id="PTHR43668:SF2">
    <property type="entry name" value="ALLANTOINASE"/>
    <property type="match status" value="1"/>
</dbReference>
<evidence type="ECO:0000259" key="9">
    <source>
        <dbReference type="Pfam" id="PF12890"/>
    </source>
</evidence>
<dbReference type="InterPro" id="IPR004722">
    <property type="entry name" value="DHOase"/>
</dbReference>
<dbReference type="EMBL" id="LOEE01000059">
    <property type="protein sequence ID" value="KXG74294.1"/>
    <property type="molecule type" value="Genomic_DNA"/>
</dbReference>
<feature type="binding site" evidence="7">
    <location>
        <position position="59"/>
    </location>
    <ligand>
        <name>Zn(2+)</name>
        <dbReference type="ChEBI" id="CHEBI:29105"/>
        <label>1</label>
    </ligand>
</feature>
<dbReference type="GO" id="GO:0006145">
    <property type="term" value="P:purine nucleobase catabolic process"/>
    <property type="evidence" value="ECO:0007669"/>
    <property type="project" value="TreeGrafter"/>
</dbReference>
<dbReference type="EC" id="3.5.2.3" evidence="7"/>
<dbReference type="GO" id="GO:0004038">
    <property type="term" value="F:allantoinase activity"/>
    <property type="evidence" value="ECO:0007669"/>
    <property type="project" value="TreeGrafter"/>
</dbReference>
<feature type="binding site" evidence="7">
    <location>
        <position position="308"/>
    </location>
    <ligand>
        <name>substrate</name>
    </ligand>
</feature>
<gene>
    <name evidence="10" type="primary">pyrC_2</name>
    <name evidence="7" type="synonym">pyrC</name>
    <name evidence="10" type="ORF">AN619_24860</name>
</gene>
<comment type="caution">
    <text evidence="10">The sequence shown here is derived from an EMBL/GenBank/DDBJ whole genome shotgun (WGS) entry which is preliminary data.</text>
</comment>
<dbReference type="GO" id="GO:0004151">
    <property type="term" value="F:dihydroorotase activity"/>
    <property type="evidence" value="ECO:0007669"/>
    <property type="project" value="UniProtKB-UniRule"/>
</dbReference>
<feature type="domain" description="Dihydroorotase catalytic" evidence="9">
    <location>
        <begin position="49"/>
        <end position="237"/>
    </location>
</feature>
<dbReference type="NCBIfam" id="TIGR00857">
    <property type="entry name" value="pyrC_multi"/>
    <property type="match status" value="1"/>
</dbReference>
<dbReference type="Gene3D" id="3.20.20.140">
    <property type="entry name" value="Metal-dependent hydrolases"/>
    <property type="match status" value="1"/>
</dbReference>
<organism evidence="10 11">
    <name type="scientific">Thermotalea metallivorans</name>
    <dbReference type="NCBI Taxonomy" id="520762"/>
    <lineage>
        <taxon>Bacteria</taxon>
        <taxon>Bacillati</taxon>
        <taxon>Bacillota</taxon>
        <taxon>Clostridia</taxon>
        <taxon>Peptostreptococcales</taxon>
        <taxon>Thermotaleaceae</taxon>
        <taxon>Thermotalea</taxon>
    </lineage>
</organism>
<keyword evidence="11" id="KW-1185">Reference proteome</keyword>
<name>A0A140L169_9FIRM</name>
<evidence type="ECO:0000313" key="10">
    <source>
        <dbReference type="EMBL" id="KXG74294.1"/>
    </source>
</evidence>
<comment type="pathway">
    <text evidence="7">Pyrimidine metabolism; UMP biosynthesis via de novo pathway; (S)-dihydroorotate from bicarbonate: step 3/3.</text>
</comment>
<accession>A0A140L169</accession>
<comment type="catalytic activity">
    <reaction evidence="7">
        <text>(S)-dihydroorotate + H2O = N-carbamoyl-L-aspartate + H(+)</text>
        <dbReference type="Rhea" id="RHEA:24296"/>
        <dbReference type="ChEBI" id="CHEBI:15377"/>
        <dbReference type="ChEBI" id="CHEBI:15378"/>
        <dbReference type="ChEBI" id="CHEBI:30864"/>
        <dbReference type="ChEBI" id="CHEBI:32814"/>
        <dbReference type="EC" id="3.5.2.3"/>
    </reaction>
</comment>
<dbReference type="InterPro" id="IPR011059">
    <property type="entry name" value="Metal-dep_hydrolase_composite"/>
</dbReference>